<keyword evidence="2" id="KW-1185">Reference proteome</keyword>
<evidence type="ECO:0000313" key="2">
    <source>
        <dbReference type="Proteomes" id="UP000479710"/>
    </source>
</evidence>
<dbReference type="Proteomes" id="UP000479710">
    <property type="component" value="Unassembled WGS sequence"/>
</dbReference>
<accession>A0A6G1DXI3</accession>
<gene>
    <name evidence="1" type="ORF">E2562_017121</name>
</gene>
<sequence>MHAMAVGAVVPPPAAKAGSMVTVVSLEALDGKVVCMLLVADVRDVAAHSLELFDDVHELGQQVIWPGDPRHIVVACRIEVSGHQDVMAKHRP</sequence>
<protein>
    <submittedName>
        <fullName evidence="1">Uncharacterized protein</fullName>
    </submittedName>
</protein>
<reference evidence="1 2" key="1">
    <citation type="submission" date="2019-11" db="EMBL/GenBank/DDBJ databases">
        <title>Whole genome sequence of Oryza granulata.</title>
        <authorList>
            <person name="Li W."/>
        </authorList>
    </citation>
    <scope>NUCLEOTIDE SEQUENCE [LARGE SCALE GENOMIC DNA]</scope>
    <source>
        <strain evidence="2">cv. Menghai</strain>
        <tissue evidence="1">Leaf</tissue>
    </source>
</reference>
<organism evidence="1 2">
    <name type="scientific">Oryza meyeriana var. granulata</name>
    <dbReference type="NCBI Taxonomy" id="110450"/>
    <lineage>
        <taxon>Eukaryota</taxon>
        <taxon>Viridiplantae</taxon>
        <taxon>Streptophyta</taxon>
        <taxon>Embryophyta</taxon>
        <taxon>Tracheophyta</taxon>
        <taxon>Spermatophyta</taxon>
        <taxon>Magnoliopsida</taxon>
        <taxon>Liliopsida</taxon>
        <taxon>Poales</taxon>
        <taxon>Poaceae</taxon>
        <taxon>BOP clade</taxon>
        <taxon>Oryzoideae</taxon>
        <taxon>Oryzeae</taxon>
        <taxon>Oryzinae</taxon>
        <taxon>Oryza</taxon>
        <taxon>Oryza meyeriana</taxon>
    </lineage>
</organism>
<name>A0A6G1DXI3_9ORYZ</name>
<proteinExistence type="predicted"/>
<dbReference type="OrthoDB" id="246406at2759"/>
<comment type="caution">
    <text evidence="1">The sequence shown here is derived from an EMBL/GenBank/DDBJ whole genome shotgun (WGS) entry which is preliminary data.</text>
</comment>
<dbReference type="AlphaFoldDB" id="A0A6G1DXI3"/>
<evidence type="ECO:0000313" key="1">
    <source>
        <dbReference type="EMBL" id="KAF0917220.1"/>
    </source>
</evidence>
<dbReference type="EMBL" id="SPHZ02000005">
    <property type="protein sequence ID" value="KAF0917220.1"/>
    <property type="molecule type" value="Genomic_DNA"/>
</dbReference>